<evidence type="ECO:0000256" key="2">
    <source>
        <dbReference type="ARBA" id="ARBA00008960"/>
    </source>
</evidence>
<comment type="similarity">
    <text evidence="2">Belongs to the UPF0669 family.</text>
</comment>
<dbReference type="GO" id="GO:0005576">
    <property type="term" value="C:extracellular region"/>
    <property type="evidence" value="ECO:0007669"/>
    <property type="project" value="UniProtKB-SubCell"/>
</dbReference>
<evidence type="ECO:0000256" key="6">
    <source>
        <dbReference type="SAM" id="Phobius"/>
    </source>
</evidence>
<dbReference type="STRING" id="51028.A0A0N4V7I6"/>
<evidence type="ECO:0000256" key="5">
    <source>
        <dbReference type="ARBA" id="ARBA00023180"/>
    </source>
</evidence>
<organism evidence="9">
    <name type="scientific">Enterobius vermicularis</name>
    <name type="common">Human pinworm</name>
    <dbReference type="NCBI Taxonomy" id="51028"/>
    <lineage>
        <taxon>Eukaryota</taxon>
        <taxon>Metazoa</taxon>
        <taxon>Ecdysozoa</taxon>
        <taxon>Nematoda</taxon>
        <taxon>Chromadorea</taxon>
        <taxon>Rhabditida</taxon>
        <taxon>Spirurina</taxon>
        <taxon>Oxyuridomorpha</taxon>
        <taxon>Oxyuroidea</taxon>
        <taxon>Oxyuridae</taxon>
        <taxon>Enterobius</taxon>
    </lineage>
</organism>
<dbReference type="PANTHER" id="PTHR31703">
    <property type="entry name" value="UPF0669 PROTEIN C6ORF120"/>
    <property type="match status" value="1"/>
</dbReference>
<comment type="subcellular location">
    <subcellularLocation>
        <location evidence="1">Secreted</location>
    </subcellularLocation>
</comment>
<evidence type="ECO:0000313" key="9">
    <source>
        <dbReference type="WBParaSite" id="EVEC_0000625201-mRNA-1"/>
    </source>
</evidence>
<keyword evidence="6" id="KW-0472">Membrane</keyword>
<protein>
    <submittedName>
        <fullName evidence="9">UPF0669 protein C6orf120 homolog</fullName>
    </submittedName>
</protein>
<evidence type="ECO:0000313" key="7">
    <source>
        <dbReference type="EMBL" id="VDD91112.1"/>
    </source>
</evidence>
<keyword evidence="6" id="KW-0812">Transmembrane</keyword>
<proteinExistence type="inferred from homology"/>
<dbReference type="OrthoDB" id="10046613at2759"/>
<dbReference type="AlphaFoldDB" id="A0A0N4V7I6"/>
<reference evidence="9" key="1">
    <citation type="submission" date="2017-02" db="UniProtKB">
        <authorList>
            <consortium name="WormBaseParasite"/>
        </authorList>
    </citation>
    <scope>IDENTIFICATION</scope>
</reference>
<evidence type="ECO:0000256" key="1">
    <source>
        <dbReference type="ARBA" id="ARBA00004613"/>
    </source>
</evidence>
<name>A0A0N4V7I6_ENTVE</name>
<dbReference type="Proteomes" id="UP000274131">
    <property type="component" value="Unassembled WGS sequence"/>
</dbReference>
<dbReference type="WBParaSite" id="EVEC_0000625201-mRNA-1">
    <property type="protein sequence ID" value="EVEC_0000625201-mRNA-1"/>
    <property type="gene ID" value="EVEC_0000625201"/>
</dbReference>
<reference evidence="7 8" key="2">
    <citation type="submission" date="2018-10" db="EMBL/GenBank/DDBJ databases">
        <authorList>
            <consortium name="Pathogen Informatics"/>
        </authorList>
    </citation>
    <scope>NUCLEOTIDE SEQUENCE [LARGE SCALE GENOMIC DNA]</scope>
</reference>
<gene>
    <name evidence="7" type="ORF">EVEC_LOCUS5863</name>
</gene>
<keyword evidence="4" id="KW-0732">Signal</keyword>
<keyword evidence="3" id="KW-0964">Secreted</keyword>
<evidence type="ECO:0000313" key="8">
    <source>
        <dbReference type="Proteomes" id="UP000274131"/>
    </source>
</evidence>
<sequence length="203" mass="22731">MFGCLGVWIQIMLVGIYLFIFFAVNDGKKYRKYDLGTIKEGNDGGGIHAYMFFGEVSAGQFSYFEMKSEGRYRLILQSLTGDADIYLSFSKTYPTTDVSGHEMVSASCGIDSIDVPLFSKRPVYVGVYGHPSKPSSLFKLLLLIKYSNDTEYEPYINFQPEAIRNFSESKLLDDGQSGEISSIADYLLLLLKVLLEAIIEIAL</sequence>
<dbReference type="InterPro" id="IPR031420">
    <property type="entry name" value="UPF0669"/>
</dbReference>
<keyword evidence="6" id="KW-1133">Transmembrane helix</keyword>
<keyword evidence="5" id="KW-0325">Glycoprotein</keyword>
<evidence type="ECO:0000256" key="3">
    <source>
        <dbReference type="ARBA" id="ARBA00022525"/>
    </source>
</evidence>
<dbReference type="EMBL" id="UXUI01008294">
    <property type="protein sequence ID" value="VDD91112.1"/>
    <property type="molecule type" value="Genomic_DNA"/>
</dbReference>
<accession>A0A0N4V7I6</accession>
<evidence type="ECO:0000256" key="4">
    <source>
        <dbReference type="ARBA" id="ARBA00022729"/>
    </source>
</evidence>
<feature type="transmembrane region" description="Helical" evidence="6">
    <location>
        <begin position="6"/>
        <end position="24"/>
    </location>
</feature>
<dbReference type="Pfam" id="PF17065">
    <property type="entry name" value="UPF0669"/>
    <property type="match status" value="1"/>
</dbReference>
<keyword evidence="8" id="KW-1185">Reference proteome</keyword>
<dbReference type="PANTHER" id="PTHR31703:SF2">
    <property type="entry name" value="UPF0669 PROTEIN C6ORF120"/>
    <property type="match status" value="1"/>
</dbReference>